<evidence type="ECO:0000313" key="5">
    <source>
        <dbReference type="EMBL" id="RAJ95381.1"/>
    </source>
</evidence>
<dbReference type="EC" id="2.7.4.16" evidence="2"/>
<dbReference type="GO" id="GO:0009228">
    <property type="term" value="P:thiamine biosynthetic process"/>
    <property type="evidence" value="ECO:0007669"/>
    <property type="project" value="UniProtKB-KW"/>
</dbReference>
<dbReference type="InterPro" id="IPR016188">
    <property type="entry name" value="PurM-like_N"/>
</dbReference>
<dbReference type="GO" id="GO:0000287">
    <property type="term" value="F:magnesium ion binding"/>
    <property type="evidence" value="ECO:0007669"/>
    <property type="project" value="UniProtKB-UniRule"/>
</dbReference>
<evidence type="ECO:0000259" key="3">
    <source>
        <dbReference type="Pfam" id="PF00586"/>
    </source>
</evidence>
<dbReference type="EMBL" id="QLMD01000010">
    <property type="protein sequence ID" value="RAJ95381.1"/>
    <property type="molecule type" value="Genomic_DNA"/>
</dbReference>
<proteinExistence type="inferred from homology"/>
<dbReference type="SUPFAM" id="SSF56042">
    <property type="entry name" value="PurM C-terminal domain-like"/>
    <property type="match status" value="1"/>
</dbReference>
<keyword evidence="2" id="KW-0808">Transferase</keyword>
<keyword evidence="2" id="KW-0067">ATP-binding</keyword>
<dbReference type="PANTHER" id="PTHR30270:SF0">
    <property type="entry name" value="THIAMINE-MONOPHOSPHATE KINASE"/>
    <property type="match status" value="1"/>
</dbReference>
<dbReference type="SUPFAM" id="SSF55326">
    <property type="entry name" value="PurM N-terminal domain-like"/>
    <property type="match status" value="1"/>
</dbReference>
<feature type="binding site" evidence="2">
    <location>
        <position position="214"/>
    </location>
    <ligand>
        <name>ATP</name>
        <dbReference type="ChEBI" id="CHEBI:30616"/>
    </ligand>
</feature>
<name>A0A327WUK5_9GAMM</name>
<dbReference type="RefSeq" id="WP_111569897.1">
    <property type="nucleotide sequence ID" value="NZ_PIPK01000010.1"/>
</dbReference>
<comment type="pathway">
    <text evidence="2">Cofactor biosynthesis; thiamine diphosphate biosynthesis; thiamine diphosphate from thiamine phosphate: step 1/1.</text>
</comment>
<dbReference type="HAMAP" id="MF_02128">
    <property type="entry name" value="TMP_kinase"/>
    <property type="match status" value="1"/>
</dbReference>
<dbReference type="GO" id="GO:0005524">
    <property type="term" value="F:ATP binding"/>
    <property type="evidence" value="ECO:0007669"/>
    <property type="project" value="UniProtKB-UniRule"/>
</dbReference>
<protein>
    <recommendedName>
        <fullName evidence="2">Thiamine-monophosphate kinase</fullName>
        <shortName evidence="2">TMP kinase</shortName>
        <shortName evidence="2">Thiamine-phosphate kinase</shortName>
        <ecNumber evidence="2">2.7.4.16</ecNumber>
    </recommendedName>
</protein>
<dbReference type="Pfam" id="PF00586">
    <property type="entry name" value="AIRS"/>
    <property type="match status" value="1"/>
</dbReference>
<feature type="binding site" evidence="2">
    <location>
        <position position="48"/>
    </location>
    <ligand>
        <name>Mg(2+)</name>
        <dbReference type="ChEBI" id="CHEBI:18420"/>
        <label>2</label>
    </ligand>
</feature>
<comment type="caution">
    <text evidence="5">The sequence shown here is derived from an EMBL/GenBank/DDBJ whole genome shotgun (WGS) entry which is preliminary data.</text>
</comment>
<reference evidence="5 7" key="2">
    <citation type="submission" date="2018-06" db="EMBL/GenBank/DDBJ databases">
        <title>Genomic Encyclopedia of Type Strains, Phase III (KMG-III): the genomes of soil and plant-associated and newly described type strains.</title>
        <authorList>
            <person name="Whitman W."/>
        </authorList>
    </citation>
    <scope>NUCLEOTIDE SEQUENCE [LARGE SCALE GENOMIC DNA]</scope>
    <source>
        <strain evidence="5 7">CGMCC 1.15366</strain>
    </source>
</reference>
<keyword evidence="2" id="KW-0547">Nucleotide-binding</keyword>
<feature type="binding site" evidence="2">
    <location>
        <position position="215"/>
    </location>
    <ligand>
        <name>Mg(2+)</name>
        <dbReference type="ChEBI" id="CHEBI:18420"/>
        <label>5</label>
    </ligand>
</feature>
<dbReference type="AlphaFoldDB" id="A0A327WUK5"/>
<feature type="binding site" evidence="2">
    <location>
        <position position="147"/>
    </location>
    <ligand>
        <name>ATP</name>
        <dbReference type="ChEBI" id="CHEBI:30616"/>
    </ligand>
</feature>
<comment type="similarity">
    <text evidence="2">Belongs to the thiamine-monophosphate kinase family.</text>
</comment>
<comment type="function">
    <text evidence="2">Catalyzes the ATP-dependent phosphorylation of thiamine-monophosphate (TMP) to form thiamine-pyrophosphate (TPP), the active form of vitamin B1.</text>
</comment>
<evidence type="ECO:0000256" key="2">
    <source>
        <dbReference type="HAMAP-Rule" id="MF_02128"/>
    </source>
</evidence>
<organism evidence="5 7">
    <name type="scientific">Aliidiomarina maris</name>
    <dbReference type="NCBI Taxonomy" id="531312"/>
    <lineage>
        <taxon>Bacteria</taxon>
        <taxon>Pseudomonadati</taxon>
        <taxon>Pseudomonadota</taxon>
        <taxon>Gammaproteobacteria</taxon>
        <taxon>Alteromonadales</taxon>
        <taxon>Idiomarinaceae</taxon>
        <taxon>Aliidiomarina</taxon>
    </lineage>
</organism>
<evidence type="ECO:0000313" key="8">
    <source>
        <dbReference type="Proteomes" id="UP000287865"/>
    </source>
</evidence>
<comment type="miscellaneous">
    <text evidence="2">Reaction mechanism of ThiL seems to utilize a direct, inline transfer of the gamma-phosphate of ATP to TMP rather than a phosphorylated enzyme intermediate.</text>
</comment>
<feature type="domain" description="PurM-like C-terminal" evidence="4">
    <location>
        <begin position="151"/>
        <end position="304"/>
    </location>
</feature>
<dbReference type="Gene3D" id="3.30.1330.10">
    <property type="entry name" value="PurM-like, N-terminal domain"/>
    <property type="match status" value="1"/>
</dbReference>
<keyword evidence="1 2" id="KW-0784">Thiamine biosynthesis</keyword>
<comment type="caution">
    <text evidence="2">Lacks conserved residue(s) required for the propagation of feature annotation.</text>
</comment>
<feature type="binding site" evidence="2">
    <location>
        <position position="76"/>
    </location>
    <ligand>
        <name>Mg(2+)</name>
        <dbReference type="ChEBI" id="CHEBI:18420"/>
        <label>4</label>
    </ligand>
</feature>
<dbReference type="Pfam" id="PF02769">
    <property type="entry name" value="AIRS_C"/>
    <property type="match status" value="1"/>
</dbReference>
<keyword evidence="2" id="KW-0460">Magnesium</keyword>
<feature type="binding site" evidence="2">
    <location>
        <position position="47"/>
    </location>
    <ligand>
        <name>Mg(2+)</name>
        <dbReference type="ChEBI" id="CHEBI:18420"/>
        <label>1</label>
    </ligand>
</feature>
<dbReference type="Proteomes" id="UP000287865">
    <property type="component" value="Unassembled WGS sequence"/>
</dbReference>
<dbReference type="GO" id="GO:0009030">
    <property type="term" value="F:thiamine-phosphate kinase activity"/>
    <property type="evidence" value="ECO:0007669"/>
    <property type="project" value="UniProtKB-UniRule"/>
</dbReference>
<dbReference type="UniPathway" id="UPA00060">
    <property type="reaction ID" value="UER00142"/>
</dbReference>
<dbReference type="Gene3D" id="3.90.650.10">
    <property type="entry name" value="PurM-like C-terminal domain"/>
    <property type="match status" value="1"/>
</dbReference>
<evidence type="ECO:0000256" key="1">
    <source>
        <dbReference type="ARBA" id="ARBA00022977"/>
    </source>
</evidence>
<feature type="binding site" evidence="2">
    <location>
        <position position="76"/>
    </location>
    <ligand>
        <name>Mg(2+)</name>
        <dbReference type="ChEBI" id="CHEBI:18420"/>
        <label>3</label>
    </ligand>
</feature>
<dbReference type="InterPro" id="IPR036921">
    <property type="entry name" value="PurM-like_N_sf"/>
</dbReference>
<dbReference type="NCBIfam" id="TIGR01379">
    <property type="entry name" value="thiL"/>
    <property type="match status" value="1"/>
</dbReference>
<keyword evidence="2 5" id="KW-0418">Kinase</keyword>
<feature type="binding site" evidence="2">
    <location>
        <position position="31"/>
    </location>
    <ligand>
        <name>Mg(2+)</name>
        <dbReference type="ChEBI" id="CHEBI:18420"/>
        <label>3</label>
    </ligand>
</feature>
<evidence type="ECO:0000313" key="6">
    <source>
        <dbReference type="EMBL" id="RUO22727.1"/>
    </source>
</evidence>
<dbReference type="InterPro" id="IPR006283">
    <property type="entry name" value="ThiL-like"/>
</dbReference>
<dbReference type="PIRSF" id="PIRSF005303">
    <property type="entry name" value="Thiam_monoph_kin"/>
    <property type="match status" value="1"/>
</dbReference>
<comment type="catalytic activity">
    <reaction evidence="2">
        <text>thiamine phosphate + ATP = thiamine diphosphate + ADP</text>
        <dbReference type="Rhea" id="RHEA:15913"/>
        <dbReference type="ChEBI" id="CHEBI:30616"/>
        <dbReference type="ChEBI" id="CHEBI:37575"/>
        <dbReference type="ChEBI" id="CHEBI:58937"/>
        <dbReference type="ChEBI" id="CHEBI:456216"/>
        <dbReference type="EC" id="2.7.4.16"/>
    </reaction>
</comment>
<dbReference type="GO" id="GO:0009229">
    <property type="term" value="P:thiamine diphosphate biosynthetic process"/>
    <property type="evidence" value="ECO:0007669"/>
    <property type="project" value="UniProtKB-UniRule"/>
</dbReference>
<gene>
    <name evidence="2 6" type="primary">thiL</name>
    <name evidence="5" type="ORF">B0I24_11064</name>
    <name evidence="6" type="ORF">CWE07_10710</name>
</gene>
<feature type="binding site" evidence="2">
    <location>
        <position position="76"/>
    </location>
    <ligand>
        <name>Mg(2+)</name>
        <dbReference type="ChEBI" id="CHEBI:18420"/>
        <label>2</label>
    </ligand>
</feature>
<keyword evidence="2" id="KW-0479">Metal-binding</keyword>
<dbReference type="Proteomes" id="UP000249203">
    <property type="component" value="Unassembled WGS sequence"/>
</dbReference>
<feature type="binding site" evidence="2">
    <location>
        <position position="48"/>
    </location>
    <ligand>
        <name>Mg(2+)</name>
        <dbReference type="ChEBI" id="CHEBI:18420"/>
        <label>1</label>
    </ligand>
</feature>
<feature type="binding site" evidence="2">
    <location>
        <position position="317"/>
    </location>
    <ligand>
        <name>substrate</name>
    </ligand>
</feature>
<feature type="domain" description="PurM-like N-terminal" evidence="3">
    <location>
        <begin position="29"/>
        <end position="138"/>
    </location>
</feature>
<feature type="binding site" evidence="2">
    <location>
        <position position="123"/>
    </location>
    <ligand>
        <name>Mg(2+)</name>
        <dbReference type="ChEBI" id="CHEBI:18420"/>
        <label>1</label>
    </ligand>
</feature>
<feature type="binding site" evidence="2">
    <location>
        <position position="262"/>
    </location>
    <ligand>
        <name>substrate</name>
    </ligand>
</feature>
<dbReference type="InterPro" id="IPR010918">
    <property type="entry name" value="PurM-like_C_dom"/>
</dbReference>
<dbReference type="PANTHER" id="PTHR30270">
    <property type="entry name" value="THIAMINE-MONOPHOSPHATE KINASE"/>
    <property type="match status" value="1"/>
</dbReference>
<feature type="binding site" evidence="2">
    <location>
        <position position="55"/>
    </location>
    <ligand>
        <name>substrate</name>
    </ligand>
</feature>
<dbReference type="EMBL" id="PIPK01000010">
    <property type="protein sequence ID" value="RUO22727.1"/>
    <property type="molecule type" value="Genomic_DNA"/>
</dbReference>
<keyword evidence="8" id="KW-1185">Reference proteome</keyword>
<evidence type="ECO:0000313" key="7">
    <source>
        <dbReference type="Proteomes" id="UP000249203"/>
    </source>
</evidence>
<feature type="binding site" evidence="2">
    <location>
        <begin position="122"/>
        <end position="123"/>
    </location>
    <ligand>
        <name>ATP</name>
        <dbReference type="ChEBI" id="CHEBI:30616"/>
    </ligand>
</feature>
<accession>A0A327WUK5</accession>
<dbReference type="CDD" id="cd02194">
    <property type="entry name" value="ThiL"/>
    <property type="match status" value="1"/>
</dbReference>
<sequence length="329" mass="35713">MSQLTEFELIAQYFSRQKHIRSDVLLGQGDDCAVVTTTPATQIAVTTDTMVAGVHFDAHMPARAIGHKLVAVNLSDLAAMGAEPAWLSLAITMPEVDTKWIEDFTAGMYELAEYYHCQLIGGDTTRGPLTLTLTAQGLLPEGQKLTRAGAKPGDWIFVSGCLGDAAAALAVQQGLLEATDFVRHQLEERLFYPTPRVALGQAIRHAATSCVDVSDGLVADLGHILQRSNVGARLFLHQLPYSKVMLGLDEEQRRDFALFGGDDYELCFTVPEEERGALETSLAHSGVSLTCIGQIDKQPGLRMFDHQQEVSAQGRGYQHFAAAKDSPKG</sequence>
<dbReference type="InterPro" id="IPR036676">
    <property type="entry name" value="PurM-like_C_sf"/>
</dbReference>
<feature type="binding site" evidence="2">
    <location>
        <position position="212"/>
    </location>
    <ligand>
        <name>Mg(2+)</name>
        <dbReference type="ChEBI" id="CHEBI:18420"/>
        <label>3</label>
    </ligand>
</feature>
<evidence type="ECO:0000259" key="4">
    <source>
        <dbReference type="Pfam" id="PF02769"/>
    </source>
</evidence>
<feature type="binding site" evidence="2">
    <location>
        <position position="46"/>
    </location>
    <ligand>
        <name>Mg(2+)</name>
        <dbReference type="ChEBI" id="CHEBI:18420"/>
        <label>4</label>
    </ligand>
</feature>
<reference evidence="6 8" key="1">
    <citation type="journal article" date="2018" name="Front. Microbiol.">
        <title>Genome-Based Analysis Reveals the Taxonomy and Diversity of the Family Idiomarinaceae.</title>
        <authorList>
            <person name="Liu Y."/>
            <person name="Lai Q."/>
            <person name="Shao Z."/>
        </authorList>
    </citation>
    <scope>NUCLEOTIDE SEQUENCE [LARGE SCALE GENOMIC DNA]</scope>
    <source>
        <strain evidence="6 8">CF12-14</strain>
    </source>
</reference>
<feature type="binding site" evidence="2">
    <location>
        <position position="31"/>
    </location>
    <ligand>
        <name>Mg(2+)</name>
        <dbReference type="ChEBI" id="CHEBI:18420"/>
        <label>4</label>
    </ligand>
</feature>
<dbReference type="OrthoDB" id="9802811at2"/>